<name>A0AAV4W206_9ARAC</name>
<proteinExistence type="predicted"/>
<evidence type="ECO:0000313" key="2">
    <source>
        <dbReference type="Proteomes" id="UP001054837"/>
    </source>
</evidence>
<evidence type="ECO:0000313" key="1">
    <source>
        <dbReference type="EMBL" id="GIY76571.1"/>
    </source>
</evidence>
<organism evidence="1 2">
    <name type="scientific">Caerostris darwini</name>
    <dbReference type="NCBI Taxonomy" id="1538125"/>
    <lineage>
        <taxon>Eukaryota</taxon>
        <taxon>Metazoa</taxon>
        <taxon>Ecdysozoa</taxon>
        <taxon>Arthropoda</taxon>
        <taxon>Chelicerata</taxon>
        <taxon>Arachnida</taxon>
        <taxon>Araneae</taxon>
        <taxon>Araneomorphae</taxon>
        <taxon>Entelegynae</taxon>
        <taxon>Araneoidea</taxon>
        <taxon>Araneidae</taxon>
        <taxon>Caerostris</taxon>
    </lineage>
</organism>
<sequence length="102" mass="11947">MNIRRICTQVLLFLNRKSDVVSLANLNEKISILTLDNTDRRRQKKRRQPAPWWQKAKERAARIDRTSVTAFLVLIMALSEGSVEVLNVPFRWQSDLNLINTR</sequence>
<protein>
    <submittedName>
        <fullName evidence="1">Uncharacterized protein</fullName>
    </submittedName>
</protein>
<dbReference type="Proteomes" id="UP001054837">
    <property type="component" value="Unassembled WGS sequence"/>
</dbReference>
<gene>
    <name evidence="1" type="ORF">CDAR_598501</name>
</gene>
<dbReference type="EMBL" id="BPLQ01014017">
    <property type="protein sequence ID" value="GIY76571.1"/>
    <property type="molecule type" value="Genomic_DNA"/>
</dbReference>
<reference evidence="1 2" key="1">
    <citation type="submission" date="2021-06" db="EMBL/GenBank/DDBJ databases">
        <title>Caerostris darwini draft genome.</title>
        <authorList>
            <person name="Kono N."/>
            <person name="Arakawa K."/>
        </authorList>
    </citation>
    <scope>NUCLEOTIDE SEQUENCE [LARGE SCALE GENOMIC DNA]</scope>
</reference>
<dbReference type="AlphaFoldDB" id="A0AAV4W206"/>
<keyword evidence="2" id="KW-1185">Reference proteome</keyword>
<accession>A0AAV4W206</accession>
<comment type="caution">
    <text evidence="1">The sequence shown here is derived from an EMBL/GenBank/DDBJ whole genome shotgun (WGS) entry which is preliminary data.</text>
</comment>